<accession>A0A9D4YL40</accession>
<gene>
    <name evidence="1" type="ORF">KIW84_024823</name>
</gene>
<reference evidence="1 2" key="1">
    <citation type="journal article" date="2022" name="Nat. Genet.">
        <title>Improved pea reference genome and pan-genome highlight genomic features and evolutionary characteristics.</title>
        <authorList>
            <person name="Yang T."/>
            <person name="Liu R."/>
            <person name="Luo Y."/>
            <person name="Hu S."/>
            <person name="Wang D."/>
            <person name="Wang C."/>
            <person name="Pandey M.K."/>
            <person name="Ge S."/>
            <person name="Xu Q."/>
            <person name="Li N."/>
            <person name="Li G."/>
            <person name="Huang Y."/>
            <person name="Saxena R.K."/>
            <person name="Ji Y."/>
            <person name="Li M."/>
            <person name="Yan X."/>
            <person name="He Y."/>
            <person name="Liu Y."/>
            <person name="Wang X."/>
            <person name="Xiang C."/>
            <person name="Varshney R.K."/>
            <person name="Ding H."/>
            <person name="Gao S."/>
            <person name="Zong X."/>
        </authorList>
    </citation>
    <scope>NUCLEOTIDE SEQUENCE [LARGE SCALE GENOMIC DNA]</scope>
    <source>
        <strain evidence="1 2">cv. Zhongwan 6</strain>
    </source>
</reference>
<evidence type="ECO:0000313" key="2">
    <source>
        <dbReference type="Proteomes" id="UP001058974"/>
    </source>
</evidence>
<protein>
    <submittedName>
        <fullName evidence="1">Uncharacterized protein</fullName>
    </submittedName>
</protein>
<dbReference type="Proteomes" id="UP001058974">
    <property type="component" value="Chromosome 2"/>
</dbReference>
<keyword evidence="2" id="KW-1185">Reference proteome</keyword>
<dbReference type="EMBL" id="JAMSHJ010000002">
    <property type="protein sequence ID" value="KAI5439185.1"/>
    <property type="molecule type" value="Genomic_DNA"/>
</dbReference>
<dbReference type="Gramene" id="Psat02G0482300-T1">
    <property type="protein sequence ID" value="KAI5439185.1"/>
    <property type="gene ID" value="KIW84_024823"/>
</dbReference>
<comment type="caution">
    <text evidence="1">The sequence shown here is derived from an EMBL/GenBank/DDBJ whole genome shotgun (WGS) entry which is preliminary data.</text>
</comment>
<dbReference type="AlphaFoldDB" id="A0A9D4YL40"/>
<evidence type="ECO:0000313" key="1">
    <source>
        <dbReference type="EMBL" id="KAI5439185.1"/>
    </source>
</evidence>
<proteinExistence type="predicted"/>
<name>A0A9D4YL40_PEA</name>
<sequence length="224" mass="25647">MVIVAWDKTCRPHKEGGLGIRSLPTLNEASNLKMWWDMLKSKEECALILRKRADTISLIGNGDVTNFWLDKWCGEQSFVELLSILSAQHQSHSDRIDMFIQNHQWMIPQEIANHFPAMRFLIGRVVIPLEDKPNNLIWIGIDFGNLSLKEAFSFKTKEVLWVPPIGNWVKANTDEASNSTTSTCGWLFRNHQDEFIGGFAENLGSHNAFYTEMSRVFKAIELAH</sequence>
<organism evidence="1 2">
    <name type="scientific">Pisum sativum</name>
    <name type="common">Garden pea</name>
    <name type="synonym">Lathyrus oleraceus</name>
    <dbReference type="NCBI Taxonomy" id="3888"/>
    <lineage>
        <taxon>Eukaryota</taxon>
        <taxon>Viridiplantae</taxon>
        <taxon>Streptophyta</taxon>
        <taxon>Embryophyta</taxon>
        <taxon>Tracheophyta</taxon>
        <taxon>Spermatophyta</taxon>
        <taxon>Magnoliopsida</taxon>
        <taxon>eudicotyledons</taxon>
        <taxon>Gunneridae</taxon>
        <taxon>Pentapetalae</taxon>
        <taxon>rosids</taxon>
        <taxon>fabids</taxon>
        <taxon>Fabales</taxon>
        <taxon>Fabaceae</taxon>
        <taxon>Papilionoideae</taxon>
        <taxon>50 kb inversion clade</taxon>
        <taxon>NPAAA clade</taxon>
        <taxon>Hologalegina</taxon>
        <taxon>IRL clade</taxon>
        <taxon>Fabeae</taxon>
        <taxon>Lathyrus</taxon>
    </lineage>
</organism>